<keyword evidence="6 9" id="KW-0029">Amino-acid transport</keyword>
<feature type="transmembrane region" description="Helical" evidence="9">
    <location>
        <begin position="333"/>
        <end position="357"/>
    </location>
</feature>
<keyword evidence="8 9" id="KW-0472">Membrane</keyword>
<keyword evidence="3 9" id="KW-1003">Cell membrane</keyword>
<proteinExistence type="inferred from homology"/>
<dbReference type="SUPFAM" id="SSF118215">
    <property type="entry name" value="Proton glutamate symport protein"/>
    <property type="match status" value="1"/>
</dbReference>
<feature type="transmembrane region" description="Helical" evidence="9">
    <location>
        <begin position="50"/>
        <end position="75"/>
    </location>
</feature>
<evidence type="ECO:0000256" key="3">
    <source>
        <dbReference type="ARBA" id="ARBA00022475"/>
    </source>
</evidence>
<feature type="transmembrane region" description="Helical" evidence="9">
    <location>
        <begin position="152"/>
        <end position="171"/>
    </location>
</feature>
<dbReference type="PANTHER" id="PTHR42865">
    <property type="entry name" value="PROTON/GLUTAMATE-ASPARTATE SYMPORTER"/>
    <property type="match status" value="1"/>
</dbReference>
<evidence type="ECO:0000256" key="7">
    <source>
        <dbReference type="ARBA" id="ARBA00022989"/>
    </source>
</evidence>
<evidence type="ECO:0000313" key="10">
    <source>
        <dbReference type="EMBL" id="QMT39908.1"/>
    </source>
</evidence>
<evidence type="ECO:0000256" key="9">
    <source>
        <dbReference type="HAMAP-Rule" id="MF_01582"/>
    </source>
</evidence>
<dbReference type="GO" id="GO:0005886">
    <property type="term" value="C:plasma membrane"/>
    <property type="evidence" value="ECO:0007669"/>
    <property type="project" value="UniProtKB-SubCell"/>
</dbReference>
<evidence type="ECO:0000256" key="6">
    <source>
        <dbReference type="ARBA" id="ARBA00022970"/>
    </source>
</evidence>
<reference evidence="10" key="1">
    <citation type="submission" date="2020-07" db="EMBL/GenBank/DDBJ databases">
        <title>Genomic diversity of species in the Neisseriaceae family.</title>
        <authorList>
            <person name="Vincent A.T."/>
            <person name="Bernet E."/>
            <person name="Veyrier F.J."/>
        </authorList>
    </citation>
    <scope>NUCLEOTIDE SEQUENCE [LARGE SCALE GENOMIC DNA]</scope>
    <source>
        <strain evidence="10">DSM 22244</strain>
    </source>
</reference>
<dbReference type="EMBL" id="CP059567">
    <property type="protein sequence ID" value="QMT39908.1"/>
    <property type="molecule type" value="Genomic_DNA"/>
</dbReference>
<keyword evidence="4 9" id="KW-0812">Transmembrane</keyword>
<dbReference type="NCBIfam" id="NF010151">
    <property type="entry name" value="PRK13628.1"/>
    <property type="match status" value="1"/>
</dbReference>
<dbReference type="GO" id="GO:0015826">
    <property type="term" value="P:threonine transport"/>
    <property type="evidence" value="ECO:0007669"/>
    <property type="project" value="InterPro"/>
</dbReference>
<dbReference type="Pfam" id="PF00375">
    <property type="entry name" value="SDF"/>
    <property type="match status" value="1"/>
</dbReference>
<evidence type="ECO:0000256" key="2">
    <source>
        <dbReference type="ARBA" id="ARBA00022448"/>
    </source>
</evidence>
<keyword evidence="5 9" id="KW-0769">Symport</keyword>
<comment type="caution">
    <text evidence="9">Lacks conserved residue(s) required for the propagation of feature annotation.</text>
</comment>
<dbReference type="PANTHER" id="PTHR42865:SF8">
    <property type="entry name" value="SERINE_THREONINE TRANSPORTER SSTT"/>
    <property type="match status" value="1"/>
</dbReference>
<dbReference type="FunFam" id="1.10.3860.10:FF:000003">
    <property type="entry name" value="Serine/threonine transporter sstT"/>
    <property type="match status" value="1"/>
</dbReference>
<dbReference type="GO" id="GO:0032329">
    <property type="term" value="P:serine transport"/>
    <property type="evidence" value="ECO:0007669"/>
    <property type="project" value="InterPro"/>
</dbReference>
<evidence type="ECO:0000256" key="4">
    <source>
        <dbReference type="ARBA" id="ARBA00022692"/>
    </source>
</evidence>
<keyword evidence="2 9" id="KW-0813">Transport</keyword>
<sequence length="423" mass="43921">MMTDFRWGRLGQRLGLGGQVALALLAAVVLALPARGAAWGAHLSVAGDLLGMLFVGALKAVAPVLVFVLVAAALARHRTGSGSGIRPVLVLYVAGMLLAALVAVSASFLFPSFVPLSGVEAASRPVPSGVGEVLRNLAGKLAVNPVQALAEANYVGILLWAVLIGLALRHAGEATRNMLADAAEAVSRVVRWIIRLAPLGIFGLVLTTVLNTGLESLGAYLHVLAVIVGAMVFTALVVNPLIVWVKIRRNPYPLVWTCLKESGLIAFFVRSSVANIPVNLALCKKLGLDEETYSVSIPLGATMNMEGASITITVLTLAAVHTLGIPVDFLTAFLLVLVAVVGACGASGVPGGALPLVPMACSLFNIDHDVAMQMVAVGLIIMVVQDPCGTMLNSSTDVVFTAAADPSYQQRPQLAAEPVQQVL</sequence>
<comment type="similarity">
    <text evidence="9">Belongs to the dicarboxylate/amino acid:cation symporter (DAACS) (TC 2.A.23) family.</text>
</comment>
<dbReference type="InterPro" id="IPR001991">
    <property type="entry name" value="Na-dicarboxylate_symporter"/>
</dbReference>
<comment type="catalytic activity">
    <reaction evidence="9">
        <text>L-threonine(in) + Na(+)(in) = L-threonine(out) + Na(+)(out)</text>
        <dbReference type="Rhea" id="RHEA:69999"/>
        <dbReference type="ChEBI" id="CHEBI:29101"/>
        <dbReference type="ChEBI" id="CHEBI:57926"/>
    </reaction>
</comment>
<dbReference type="Gene3D" id="1.10.3860.10">
    <property type="entry name" value="Sodium:dicarboxylate symporter"/>
    <property type="match status" value="1"/>
</dbReference>
<protein>
    <recommendedName>
        <fullName evidence="9">Serine/threonine transporter SstT</fullName>
    </recommendedName>
    <alternativeName>
        <fullName evidence="9">Na(+)/serine-threonine symporter</fullName>
    </alternativeName>
</protein>
<comment type="function">
    <text evidence="9">Involved in the import of serine and threonine into the cell, with the concomitant import of sodium (symport system).</text>
</comment>
<keyword evidence="7 9" id="KW-1133">Transmembrane helix</keyword>
<dbReference type="InterPro" id="IPR036458">
    <property type="entry name" value="Na:dicarbo_symporter_sf"/>
</dbReference>
<organism evidence="10">
    <name type="scientific">Neisseria shayeganii</name>
    <dbReference type="NCBI Taxonomy" id="607712"/>
    <lineage>
        <taxon>Bacteria</taxon>
        <taxon>Pseudomonadati</taxon>
        <taxon>Pseudomonadota</taxon>
        <taxon>Betaproteobacteria</taxon>
        <taxon>Neisseriales</taxon>
        <taxon>Neisseriaceae</taxon>
        <taxon>Neisseria</taxon>
    </lineage>
</organism>
<name>A0A7D7S6V3_9NEIS</name>
<dbReference type="Proteomes" id="UP000514752">
    <property type="component" value="Chromosome"/>
</dbReference>
<dbReference type="RefSeq" id="WP_182121672.1">
    <property type="nucleotide sequence ID" value="NZ_CP059567.1"/>
</dbReference>
<dbReference type="HAMAP" id="MF_01582">
    <property type="entry name" value="Ser_Thr_transp_SstT"/>
    <property type="match status" value="1"/>
</dbReference>
<comment type="subcellular location">
    <subcellularLocation>
        <location evidence="9">Cell membrane</location>
        <topology evidence="9">Multi-pass membrane protein</topology>
    </subcellularLocation>
    <subcellularLocation>
        <location evidence="1">Membrane</location>
        <topology evidence="1">Multi-pass membrane protein</topology>
    </subcellularLocation>
</comment>
<comment type="catalytic activity">
    <reaction evidence="9">
        <text>L-serine(in) + Na(+)(in) = L-serine(out) + Na(+)(out)</text>
        <dbReference type="Rhea" id="RHEA:29575"/>
        <dbReference type="ChEBI" id="CHEBI:29101"/>
        <dbReference type="ChEBI" id="CHEBI:33384"/>
    </reaction>
</comment>
<evidence type="ECO:0000256" key="5">
    <source>
        <dbReference type="ARBA" id="ARBA00022847"/>
    </source>
</evidence>
<feature type="transmembrane region" description="Helical" evidence="9">
    <location>
        <begin position="192"/>
        <end position="214"/>
    </location>
</feature>
<dbReference type="InterPro" id="IPR023025">
    <property type="entry name" value="Ser_Thr_transp_SstT"/>
</dbReference>
<feature type="transmembrane region" description="Helical" evidence="9">
    <location>
        <begin position="87"/>
        <end position="110"/>
    </location>
</feature>
<accession>A0A7D7S6V3</accession>
<dbReference type="GO" id="GO:0005295">
    <property type="term" value="F:neutral L-amino acid:sodium symporter activity"/>
    <property type="evidence" value="ECO:0007669"/>
    <property type="project" value="TreeGrafter"/>
</dbReference>
<evidence type="ECO:0000256" key="1">
    <source>
        <dbReference type="ARBA" id="ARBA00004141"/>
    </source>
</evidence>
<dbReference type="KEGG" id="nsg:H3L94_08555"/>
<evidence type="ECO:0000256" key="8">
    <source>
        <dbReference type="ARBA" id="ARBA00023136"/>
    </source>
</evidence>
<dbReference type="AlphaFoldDB" id="A0A7D7S6V3"/>
<gene>
    <name evidence="9 10" type="primary">sstT</name>
    <name evidence="10" type="ORF">H3L94_08555</name>
</gene>
<feature type="transmembrane region" description="Helical" evidence="9">
    <location>
        <begin position="220"/>
        <end position="245"/>
    </location>
</feature>